<comment type="subcellular location">
    <subcellularLocation>
        <location evidence="1">Cell membrane</location>
        <topology evidence="1">Multi-pass membrane protein</topology>
    </subcellularLocation>
</comment>
<feature type="transmembrane region" description="Helical" evidence="7">
    <location>
        <begin position="99"/>
        <end position="115"/>
    </location>
</feature>
<name>A0A1C6JCL5_9FIRM</name>
<dbReference type="GO" id="GO:0005886">
    <property type="term" value="C:plasma membrane"/>
    <property type="evidence" value="ECO:0007669"/>
    <property type="project" value="UniProtKB-SubCell"/>
</dbReference>
<evidence type="ECO:0000256" key="1">
    <source>
        <dbReference type="ARBA" id="ARBA00004651"/>
    </source>
</evidence>
<feature type="transmembrane region" description="Helical" evidence="7">
    <location>
        <begin position="426"/>
        <end position="451"/>
    </location>
</feature>
<evidence type="ECO:0000313" key="9">
    <source>
        <dbReference type="EMBL" id="SCJ79405.1"/>
    </source>
</evidence>
<dbReference type="PANTHER" id="PTHR30509">
    <property type="entry name" value="P-HYDROXYBENZOIC ACID EFFLUX PUMP SUBUNIT-RELATED"/>
    <property type="match status" value="1"/>
</dbReference>
<dbReference type="AlphaFoldDB" id="A0A1C6JCL5"/>
<evidence type="ECO:0000256" key="5">
    <source>
        <dbReference type="ARBA" id="ARBA00023136"/>
    </source>
</evidence>
<feature type="transmembrane region" description="Helical" evidence="7">
    <location>
        <begin position="21"/>
        <end position="42"/>
    </location>
</feature>
<keyword evidence="2" id="KW-1003">Cell membrane</keyword>
<dbReference type="EMBL" id="FMHG01000001">
    <property type="protein sequence ID" value="SCJ79405.1"/>
    <property type="molecule type" value="Genomic_DNA"/>
</dbReference>
<reference evidence="9" key="1">
    <citation type="submission" date="2015-09" db="EMBL/GenBank/DDBJ databases">
        <authorList>
            <consortium name="Pathogen Informatics"/>
        </authorList>
    </citation>
    <scope>NUCLEOTIDE SEQUENCE</scope>
    <source>
        <strain evidence="9">2789STDY5834896</strain>
    </source>
</reference>
<keyword evidence="5 7" id="KW-0472">Membrane</keyword>
<evidence type="ECO:0000256" key="4">
    <source>
        <dbReference type="ARBA" id="ARBA00022989"/>
    </source>
</evidence>
<evidence type="ECO:0000256" key="2">
    <source>
        <dbReference type="ARBA" id="ARBA00022475"/>
    </source>
</evidence>
<evidence type="ECO:0000259" key="8">
    <source>
        <dbReference type="Pfam" id="PF13515"/>
    </source>
</evidence>
<evidence type="ECO:0000256" key="6">
    <source>
        <dbReference type="ARBA" id="ARBA00043993"/>
    </source>
</evidence>
<evidence type="ECO:0000256" key="7">
    <source>
        <dbReference type="SAM" id="Phobius"/>
    </source>
</evidence>
<dbReference type="PANTHER" id="PTHR30509:SF9">
    <property type="entry name" value="MULTIDRUG RESISTANCE PROTEIN MDTO"/>
    <property type="match status" value="1"/>
</dbReference>
<organism evidence="9">
    <name type="scientific">uncultured Anaerotruncus sp</name>
    <dbReference type="NCBI Taxonomy" id="905011"/>
    <lineage>
        <taxon>Bacteria</taxon>
        <taxon>Bacillati</taxon>
        <taxon>Bacillota</taxon>
        <taxon>Clostridia</taxon>
        <taxon>Eubacteriales</taxon>
        <taxon>Oscillospiraceae</taxon>
        <taxon>Anaerotruncus</taxon>
        <taxon>environmental samples</taxon>
    </lineage>
</organism>
<comment type="similarity">
    <text evidence="6">Belongs to the YccS/YhfK family.</text>
</comment>
<feature type="domain" description="Integral membrane bound transporter" evidence="8">
    <location>
        <begin position="354"/>
        <end position="480"/>
    </location>
</feature>
<gene>
    <name evidence="9" type="ORF">SAMEA3545359_02063</name>
</gene>
<feature type="transmembrane region" description="Helical" evidence="7">
    <location>
        <begin position="393"/>
        <end position="414"/>
    </location>
</feature>
<keyword evidence="3 7" id="KW-0812">Transmembrane</keyword>
<proteinExistence type="inferred from homology"/>
<accession>A0A1C6JCL5</accession>
<protein>
    <submittedName>
        <fullName evidence="9">TIGR01666 family membrane protein</fullName>
    </submittedName>
</protein>
<keyword evidence="4 7" id="KW-1133">Transmembrane helix</keyword>
<sequence>MFLQKCKLALTRAKTSLRQNFRFATLDFLFIVAYIGLFGRLFGPENSSVGMIFTILMGASMLRDMTATPLRHLMLQSAVLVLMAAAACAVTALGPWLALPVNLVALVLILYAFTYEYMDHLYFPYILSYLFLIFLAPVPPSGLPKRMLAMLAGAVSIVLYQLVMGRRRVARTARQCLGDILQEADTCLECLLAGAGTPDAPQKVRENLFALSQTVYQRRHRVLGVTDAGFAMVDAGRDLEQLILQLYALQGPIGDDRRAVLRQIQARLRLFDRYLQRQVNTLPPLADPPVAAPQLRALWQTAAAVQADLVRMADPAHRRCRRTALGLRVQLKAALGASQVRVVYALRVGLLLALCTLAVQLLGLPHGKWLVFTVASVSLPYADDIPRKARQRLLATLAGGAVGALLFSLLPSAGARTAVMMLSGYLTFYFGSYVGTFGCSTVGALGGAVIAGVTDPWAVGGMLAVRLAYVLLGIAISLLCCRVLWPYDRERATRQLGEKYAYTAELLQRMCQSGSSDSQLYYTLVLKAYLMEEKLLQNAGAAGWADLDPKLEASRQKVRAARLPRQLEVCMQPQAV</sequence>
<feature type="transmembrane region" description="Helical" evidence="7">
    <location>
        <begin position="342"/>
        <end position="362"/>
    </location>
</feature>
<evidence type="ECO:0000256" key="3">
    <source>
        <dbReference type="ARBA" id="ARBA00022692"/>
    </source>
</evidence>
<dbReference type="InterPro" id="IPR049453">
    <property type="entry name" value="Memb_transporter_dom"/>
</dbReference>
<dbReference type="Pfam" id="PF13515">
    <property type="entry name" value="FUSC_2"/>
    <property type="match status" value="1"/>
</dbReference>
<feature type="transmembrane region" description="Helical" evidence="7">
    <location>
        <begin position="122"/>
        <end position="140"/>
    </location>
</feature>
<feature type="transmembrane region" description="Helical" evidence="7">
    <location>
        <begin position="463"/>
        <end position="485"/>
    </location>
</feature>
<feature type="transmembrane region" description="Helical" evidence="7">
    <location>
        <begin position="146"/>
        <end position="164"/>
    </location>
</feature>